<proteinExistence type="predicted"/>
<dbReference type="Proteomes" id="UP000254848">
    <property type="component" value="Unassembled WGS sequence"/>
</dbReference>
<evidence type="ECO:0000256" key="1">
    <source>
        <dbReference type="SAM" id="Phobius"/>
    </source>
</evidence>
<sequence length="98" mass="11723">MTEYRNVAIVLNWPAALRYRAKKLYDYDESIFLGIFMYALVMVICYLNNGCEQLYLDGFDTEDQCLYEMRVQRIRDGGCLPIDDIFDDFWIPARSYYE</sequence>
<comment type="caution">
    <text evidence="2">The sequence shown here is derived from an EMBL/GenBank/DDBJ whole genome shotgun (WGS) entry which is preliminary data.</text>
</comment>
<name>A0A370R3K2_9GAMM</name>
<accession>A0A370R3K2</accession>
<keyword evidence="1" id="KW-1133">Transmembrane helix</keyword>
<evidence type="ECO:0000313" key="2">
    <source>
        <dbReference type="EMBL" id="RDK97014.1"/>
    </source>
</evidence>
<keyword evidence="1" id="KW-0472">Membrane</keyword>
<organism evidence="2 3">
    <name type="scientific">Enterobacillus tribolii</name>
    <dbReference type="NCBI Taxonomy" id="1487935"/>
    <lineage>
        <taxon>Bacteria</taxon>
        <taxon>Pseudomonadati</taxon>
        <taxon>Pseudomonadota</taxon>
        <taxon>Gammaproteobacteria</taxon>
        <taxon>Enterobacterales</taxon>
        <taxon>Hafniaceae</taxon>
        <taxon>Enterobacillus</taxon>
    </lineage>
</organism>
<dbReference type="EMBL" id="QRAP01000001">
    <property type="protein sequence ID" value="RDK97014.1"/>
    <property type="molecule type" value="Genomic_DNA"/>
</dbReference>
<gene>
    <name evidence="2" type="ORF">C8D90_101454</name>
</gene>
<feature type="transmembrane region" description="Helical" evidence="1">
    <location>
        <begin position="30"/>
        <end position="47"/>
    </location>
</feature>
<dbReference type="InterPro" id="IPR009954">
    <property type="entry name" value="DUF1482"/>
</dbReference>
<keyword evidence="1" id="KW-0812">Transmembrane</keyword>
<keyword evidence="3" id="KW-1185">Reference proteome</keyword>
<protein>
    <submittedName>
        <fullName evidence="2">Uncharacterized protein DUF1482</fullName>
    </submittedName>
</protein>
<evidence type="ECO:0000313" key="3">
    <source>
        <dbReference type="Proteomes" id="UP000254848"/>
    </source>
</evidence>
<reference evidence="2 3" key="1">
    <citation type="submission" date="2018-07" db="EMBL/GenBank/DDBJ databases">
        <title>Genomic Encyclopedia of Type Strains, Phase IV (KMG-IV): sequencing the most valuable type-strain genomes for metagenomic binning, comparative biology and taxonomic classification.</title>
        <authorList>
            <person name="Goeker M."/>
        </authorList>
    </citation>
    <scope>NUCLEOTIDE SEQUENCE [LARGE SCALE GENOMIC DNA]</scope>
    <source>
        <strain evidence="2 3">DSM 103736</strain>
    </source>
</reference>
<dbReference type="Pfam" id="PF07358">
    <property type="entry name" value="DUF1482"/>
    <property type="match status" value="1"/>
</dbReference>
<dbReference type="AlphaFoldDB" id="A0A370R3K2"/>